<evidence type="ECO:0000313" key="4">
    <source>
        <dbReference type="Proteomes" id="UP000324233"/>
    </source>
</evidence>
<keyword evidence="2" id="KW-0812">Transmembrane</keyword>
<keyword evidence="4" id="KW-1185">Reference proteome</keyword>
<dbReference type="SUPFAM" id="SSF54523">
    <property type="entry name" value="Pili subunits"/>
    <property type="match status" value="1"/>
</dbReference>
<proteinExistence type="predicted"/>
<keyword evidence="2" id="KW-1133">Transmembrane helix</keyword>
<protein>
    <recommendedName>
        <fullName evidence="5">Type II secretion system protein G</fullName>
    </recommendedName>
</protein>
<dbReference type="RefSeq" id="WP_148597635.1">
    <property type="nucleotide sequence ID" value="NZ_CP042997.1"/>
</dbReference>
<feature type="compositionally biased region" description="Basic residues" evidence="1">
    <location>
        <begin position="1"/>
        <end position="10"/>
    </location>
</feature>
<gene>
    <name evidence="3" type="ORF">OJF2_67620</name>
</gene>
<dbReference type="Proteomes" id="UP000324233">
    <property type="component" value="Chromosome"/>
</dbReference>
<dbReference type="KEGG" id="agv:OJF2_67620"/>
<dbReference type="EMBL" id="CP042997">
    <property type="protein sequence ID" value="QEH38164.1"/>
    <property type="molecule type" value="Genomic_DNA"/>
</dbReference>
<dbReference type="NCBIfam" id="TIGR02532">
    <property type="entry name" value="IV_pilin_GFxxxE"/>
    <property type="match status" value="1"/>
</dbReference>
<evidence type="ECO:0000313" key="3">
    <source>
        <dbReference type="EMBL" id="QEH38164.1"/>
    </source>
</evidence>
<reference evidence="3 4" key="1">
    <citation type="submission" date="2019-08" db="EMBL/GenBank/DDBJ databases">
        <title>Deep-cultivation of Planctomycetes and their phenomic and genomic characterization uncovers novel biology.</title>
        <authorList>
            <person name="Wiegand S."/>
            <person name="Jogler M."/>
            <person name="Boedeker C."/>
            <person name="Pinto D."/>
            <person name="Vollmers J."/>
            <person name="Rivas-Marin E."/>
            <person name="Kohn T."/>
            <person name="Peeters S.H."/>
            <person name="Heuer A."/>
            <person name="Rast P."/>
            <person name="Oberbeckmann S."/>
            <person name="Bunk B."/>
            <person name="Jeske O."/>
            <person name="Meyerdierks A."/>
            <person name="Storesund J.E."/>
            <person name="Kallscheuer N."/>
            <person name="Luecker S."/>
            <person name="Lage O.M."/>
            <person name="Pohl T."/>
            <person name="Merkel B.J."/>
            <person name="Hornburger P."/>
            <person name="Mueller R.-W."/>
            <person name="Bruemmer F."/>
            <person name="Labrenz M."/>
            <person name="Spormann A.M."/>
            <person name="Op den Camp H."/>
            <person name="Overmann J."/>
            <person name="Amann R."/>
            <person name="Jetten M.S.M."/>
            <person name="Mascher T."/>
            <person name="Medema M.H."/>
            <person name="Devos D.P."/>
            <person name="Kaster A.-K."/>
            <person name="Ovreas L."/>
            <person name="Rohde M."/>
            <person name="Galperin M.Y."/>
            <person name="Jogler C."/>
        </authorList>
    </citation>
    <scope>NUCLEOTIDE SEQUENCE [LARGE SCALE GENOMIC DNA]</scope>
    <source>
        <strain evidence="3 4">OJF2</strain>
    </source>
</reference>
<feature type="transmembrane region" description="Helical" evidence="2">
    <location>
        <begin position="38"/>
        <end position="59"/>
    </location>
</feature>
<sequence length="537" mass="57541">MRNQRPRATPRSRQAGGDGTPPGGCESHRAARRAAFTLVELLTVIAIIGIIITLILIAASGAQRQAEMAATQSLIAKLDSAMNDRLDALLQTRPDYNLTHRYMASVYYTDSNGVSRQSESQARAQVIAWYDFIKAEMPDVFYVYNTTGPYPLNFAFPESGLPGTPIDSQGLGHVMLPLGNSLRNNPSGNSFGDSNFSNTVGTGIYGASYFAAAGVYKNLGYLPAGWDGADNSTSSVSGGAGLVDEWGEGVNSTNSAQVVANLTNHKHHTARAEMLYALLVEGVGPLGSAFSRDDFTDREVRDTDGDGLPEFVDAWGNPLQFFRWPILYPTDVQRGQSEVVDSGTGLLTLLPPYYSTSATAATFLPRENSPLDPNNLLVAPAWWSATQNPMSPFGMGATSQNGSPAVTLFENFFHRLTEPLQHTGSVMDYWDRGGSADFGYRRAFYTRPLILSSGPDGAPGVYLIPDGGTSSMPLNAAHLIRFENNALIFDPVEAGFNGEVLGIQSFGAASKSYAIWQAGKDDITNQNRQTAGGGGGS</sequence>
<evidence type="ECO:0000256" key="1">
    <source>
        <dbReference type="SAM" id="MobiDB-lite"/>
    </source>
</evidence>
<dbReference type="Pfam" id="PF07963">
    <property type="entry name" value="N_methyl"/>
    <property type="match status" value="1"/>
</dbReference>
<organism evidence="3 4">
    <name type="scientific">Aquisphaera giovannonii</name>
    <dbReference type="NCBI Taxonomy" id="406548"/>
    <lineage>
        <taxon>Bacteria</taxon>
        <taxon>Pseudomonadati</taxon>
        <taxon>Planctomycetota</taxon>
        <taxon>Planctomycetia</taxon>
        <taxon>Isosphaerales</taxon>
        <taxon>Isosphaeraceae</taxon>
        <taxon>Aquisphaera</taxon>
    </lineage>
</organism>
<name>A0A5B9WD11_9BACT</name>
<evidence type="ECO:0000256" key="2">
    <source>
        <dbReference type="SAM" id="Phobius"/>
    </source>
</evidence>
<dbReference type="OrthoDB" id="253619at2"/>
<dbReference type="AlphaFoldDB" id="A0A5B9WD11"/>
<dbReference type="InterPro" id="IPR045584">
    <property type="entry name" value="Pilin-like"/>
</dbReference>
<evidence type="ECO:0008006" key="5">
    <source>
        <dbReference type="Google" id="ProtNLM"/>
    </source>
</evidence>
<feature type="region of interest" description="Disordered" evidence="1">
    <location>
        <begin position="1"/>
        <end position="26"/>
    </location>
</feature>
<dbReference type="InterPro" id="IPR012902">
    <property type="entry name" value="N_methyl_site"/>
</dbReference>
<dbReference type="Gene3D" id="3.30.700.10">
    <property type="entry name" value="Glycoprotein, Type 4 Pilin"/>
    <property type="match status" value="1"/>
</dbReference>
<accession>A0A5B9WD11</accession>
<keyword evidence="2" id="KW-0472">Membrane</keyword>